<evidence type="ECO:0000256" key="4">
    <source>
        <dbReference type="SAM" id="SignalP"/>
    </source>
</evidence>
<keyword evidence="8" id="KW-1185">Reference proteome</keyword>
<dbReference type="PROSITE" id="PS50234">
    <property type="entry name" value="VWFA"/>
    <property type="match status" value="1"/>
</dbReference>
<dbReference type="SUPFAM" id="SSF49299">
    <property type="entry name" value="PKD domain"/>
    <property type="match status" value="2"/>
</dbReference>
<dbReference type="SUPFAM" id="SSF53300">
    <property type="entry name" value="vWA-like"/>
    <property type="match status" value="1"/>
</dbReference>
<dbReference type="PROSITE" id="PS50093">
    <property type="entry name" value="PKD"/>
    <property type="match status" value="1"/>
</dbReference>
<feature type="domain" description="PKD" evidence="5">
    <location>
        <begin position="459"/>
        <end position="520"/>
    </location>
</feature>
<dbReference type="InterPro" id="IPR035986">
    <property type="entry name" value="PKD_dom_sf"/>
</dbReference>
<dbReference type="InterPro" id="IPR036465">
    <property type="entry name" value="vWFA_dom_sf"/>
</dbReference>
<comment type="subcellular location">
    <subcellularLocation>
        <location evidence="1">Secreted</location>
    </subcellularLocation>
</comment>
<dbReference type="SMART" id="SM00327">
    <property type="entry name" value="VWA"/>
    <property type="match status" value="1"/>
</dbReference>
<dbReference type="CDD" id="cd00198">
    <property type="entry name" value="vWFA"/>
    <property type="match status" value="1"/>
</dbReference>
<feature type="domain" description="VWFA" evidence="6">
    <location>
        <begin position="149"/>
        <end position="346"/>
    </location>
</feature>
<feature type="chain" id="PRO_5025563010" evidence="4">
    <location>
        <begin position="25"/>
        <end position="671"/>
    </location>
</feature>
<dbReference type="InterPro" id="IPR000601">
    <property type="entry name" value="PKD_dom"/>
</dbReference>
<dbReference type="RefSeq" id="WP_136082668.1">
    <property type="nucleotide sequence ID" value="NZ_CAAHFG010000004.1"/>
</dbReference>
<gene>
    <name evidence="7" type="ORF">PDESU_05773</name>
</gene>
<name>A0A6C2UAP1_PONDE</name>
<evidence type="ECO:0000313" key="8">
    <source>
        <dbReference type="Proteomes" id="UP000366872"/>
    </source>
</evidence>
<sequence length="671" mass="70048">MKHVRKKLGVVAAAFLAIASIAHGTTEGVKVKLSAVNTFKEGSANVMVSQVRVVNSLGTAVSDVTVSAASGSALTVIPSVFTIDYLAAGASVVLDDTVAVVTPEFTGQEQPEGLELEWDITATVIAPEGAPMVAMVEPAVAPVTLAPVDLIFCIDSTGSMWDDIGAVKAAANEIITQIATDIPEFRIAVVDYRDFPVSPYGGSTDYEYRDVLPFTTDQAAAVAAINSIGTGGGADWPESAYAALMHCIDSTSLGGWRPEGMSKRVMIIMTDAPPHDPEPFTGYVANDVCLAALEAGASILYPVIIGGDSSAAAYFQALADCTGGEVFTAANASAVVAAIKAALEEISYSPVVNAGGPYIGDPGQAIVFDASASFDPDGVIVLFEWDWDADGVYDEATGVPTATHSWPAEYTGIVRVRAMDNDGRTSVGAADVTVADHTPPQILSADAIPNPAMVGETVTFSVDAIDSYDPTLDVVWDFGDGSPATTDTTHAYAAAGTYKATVTVTDDAGNSTSLAVTVVVSDIRAGFAFGWGCITSPKGAYSANGSINGEARFVVYSKYNDGETIPVGRAGFNLQAGSLKFASDNYEALVVSPDGKNAQISGEGTANGKPGYKFMVWMGDDTADTFRIRIWKEDVTGAETTIYDNGSMLPIWKGGIVISKENNPEKWWLNL</sequence>
<keyword evidence="2" id="KW-0964">Secreted</keyword>
<evidence type="ECO:0000313" key="7">
    <source>
        <dbReference type="EMBL" id="VGO17178.1"/>
    </source>
</evidence>
<dbReference type="SMART" id="SM00089">
    <property type="entry name" value="PKD"/>
    <property type="match status" value="2"/>
</dbReference>
<dbReference type="Pfam" id="PF25106">
    <property type="entry name" value="VWA_4"/>
    <property type="match status" value="1"/>
</dbReference>
<feature type="signal peptide" evidence="4">
    <location>
        <begin position="1"/>
        <end position="24"/>
    </location>
</feature>
<dbReference type="PANTHER" id="PTHR47763">
    <property type="entry name" value="ALPHA-PROTEIN KINASE VWKA"/>
    <property type="match status" value="1"/>
</dbReference>
<dbReference type="InterPro" id="IPR052969">
    <property type="entry name" value="Thr-specific_kinase-like"/>
</dbReference>
<evidence type="ECO:0000259" key="6">
    <source>
        <dbReference type="PROSITE" id="PS50234"/>
    </source>
</evidence>
<dbReference type="AlphaFoldDB" id="A0A6C2UAP1"/>
<evidence type="ECO:0000256" key="1">
    <source>
        <dbReference type="ARBA" id="ARBA00004613"/>
    </source>
</evidence>
<dbReference type="InterPro" id="IPR002035">
    <property type="entry name" value="VWF_A"/>
</dbReference>
<reference evidence="7 8" key="1">
    <citation type="submission" date="2019-04" db="EMBL/GenBank/DDBJ databases">
        <authorList>
            <person name="Van Vliet M D."/>
        </authorList>
    </citation>
    <scope>NUCLEOTIDE SEQUENCE [LARGE SCALE GENOMIC DNA]</scope>
    <source>
        <strain evidence="7 8">F1</strain>
    </source>
</reference>
<dbReference type="InterPro" id="IPR056861">
    <property type="entry name" value="HMCN1-like_VWA"/>
</dbReference>
<accession>A0A6C2UAP1</accession>
<dbReference type="Proteomes" id="UP000366872">
    <property type="component" value="Unassembled WGS sequence"/>
</dbReference>
<dbReference type="Pfam" id="PF18911">
    <property type="entry name" value="PKD_4"/>
    <property type="match status" value="2"/>
</dbReference>
<protein>
    <submittedName>
        <fullName evidence="7">Microbial collagenase</fullName>
    </submittedName>
</protein>
<evidence type="ECO:0000259" key="5">
    <source>
        <dbReference type="PROSITE" id="PS50093"/>
    </source>
</evidence>
<dbReference type="CDD" id="cd00146">
    <property type="entry name" value="PKD"/>
    <property type="match status" value="2"/>
</dbReference>
<dbReference type="InterPro" id="IPR022409">
    <property type="entry name" value="PKD/Chitinase_dom"/>
</dbReference>
<proteinExistence type="predicted"/>
<dbReference type="Gene3D" id="2.60.40.10">
    <property type="entry name" value="Immunoglobulins"/>
    <property type="match status" value="2"/>
</dbReference>
<keyword evidence="3 4" id="KW-0732">Signal</keyword>
<dbReference type="InterPro" id="IPR013783">
    <property type="entry name" value="Ig-like_fold"/>
</dbReference>
<organism evidence="7 8">
    <name type="scientific">Pontiella desulfatans</name>
    <dbReference type="NCBI Taxonomy" id="2750659"/>
    <lineage>
        <taxon>Bacteria</taxon>
        <taxon>Pseudomonadati</taxon>
        <taxon>Kiritimatiellota</taxon>
        <taxon>Kiritimatiellia</taxon>
        <taxon>Kiritimatiellales</taxon>
        <taxon>Pontiellaceae</taxon>
        <taxon>Pontiella</taxon>
    </lineage>
</organism>
<dbReference type="EMBL" id="CAAHFG010000004">
    <property type="protein sequence ID" value="VGO17178.1"/>
    <property type="molecule type" value="Genomic_DNA"/>
</dbReference>
<evidence type="ECO:0000256" key="3">
    <source>
        <dbReference type="ARBA" id="ARBA00022729"/>
    </source>
</evidence>
<dbReference type="Gene3D" id="3.40.50.410">
    <property type="entry name" value="von Willebrand factor, type A domain"/>
    <property type="match status" value="1"/>
</dbReference>
<evidence type="ECO:0000256" key="2">
    <source>
        <dbReference type="ARBA" id="ARBA00022525"/>
    </source>
</evidence>